<dbReference type="InterPro" id="IPR029030">
    <property type="entry name" value="Caspase-like_dom_sf"/>
</dbReference>
<feature type="domain" description="Peptidase C14 caspase" evidence="2">
    <location>
        <begin position="76"/>
        <end position="232"/>
    </location>
</feature>
<dbReference type="Gene3D" id="3.40.50.1460">
    <property type="match status" value="1"/>
</dbReference>
<feature type="signal peptide" evidence="1">
    <location>
        <begin position="1"/>
        <end position="26"/>
    </location>
</feature>
<keyword evidence="1" id="KW-0732">Signal</keyword>
<dbReference type="SUPFAM" id="SSF52129">
    <property type="entry name" value="Caspase-like"/>
    <property type="match status" value="1"/>
</dbReference>
<proteinExistence type="predicted"/>
<dbReference type="GO" id="GO:0006508">
    <property type="term" value="P:proteolysis"/>
    <property type="evidence" value="ECO:0007669"/>
    <property type="project" value="InterPro"/>
</dbReference>
<accession>A0A6N7LK12</accession>
<dbReference type="GO" id="GO:0004197">
    <property type="term" value="F:cysteine-type endopeptidase activity"/>
    <property type="evidence" value="ECO:0007669"/>
    <property type="project" value="InterPro"/>
</dbReference>
<evidence type="ECO:0000259" key="2">
    <source>
        <dbReference type="Pfam" id="PF00656"/>
    </source>
</evidence>
<reference evidence="3 4" key="1">
    <citation type="journal article" date="2013" name="Genome Biol.">
        <title>Comparative genomics of the core and accessory genomes of 48 Sinorhizobium strains comprising five genospecies.</title>
        <authorList>
            <person name="Sugawara M."/>
            <person name="Epstein B."/>
            <person name="Badgley B.D."/>
            <person name="Unno T."/>
            <person name="Xu L."/>
            <person name="Reese J."/>
            <person name="Gyaneshwar P."/>
            <person name="Denny R."/>
            <person name="Mudge J."/>
            <person name="Bharti A.K."/>
            <person name="Farmer A.D."/>
            <person name="May G.D."/>
            <person name="Woodward J.E."/>
            <person name="Medigue C."/>
            <person name="Vallenet D."/>
            <person name="Lajus A."/>
            <person name="Rouy Z."/>
            <person name="Martinez-Vaz B."/>
            <person name="Tiffin P."/>
            <person name="Young N.D."/>
            <person name="Sadowsky M.J."/>
        </authorList>
    </citation>
    <scope>NUCLEOTIDE SEQUENCE [LARGE SCALE GENOMIC DNA]</scope>
    <source>
        <strain evidence="3 4">USDA4894</strain>
    </source>
</reference>
<protein>
    <recommendedName>
        <fullName evidence="2">Peptidase C14 caspase domain-containing protein</fullName>
    </recommendedName>
</protein>
<gene>
    <name evidence="3" type="ORF">GHK62_26755</name>
</gene>
<dbReference type="Pfam" id="PF00656">
    <property type="entry name" value="Peptidase_C14"/>
    <property type="match status" value="1"/>
</dbReference>
<sequence length="474" mass="51365">MRLRVSHTLRFVSLVMAILNPAPTQADEEQFALYFVAIGSSHYAEPDTPFTNGFPRIYGANKSARFVAKRLLSGGARYGVQLTSAAGRFISVRDIHGAIDDVLARMALDAPANPLFVFYFAGHGISEGVAWSQFLVPGDFLYDGNLADKEIERLAHSALTAGNLAERLNTVEGRYLAILDACYEGQEANFDRPVLTGSAIESLKQVASVLRFMNEFHQESPVLFSTTPGSVARTVADPTGSSPDHIAPLARRITLLLDATAEGSRSLSLSQFIAAMRATDLDPATKPVITLATPAGDWDRSFLVFSSPKGLIDERVGTAEQGVLCCQTRPLARPRERTVAGSVVVEAERGEYITEGKTIRFTGELTMAVPEPGTVELTFRYQGEDWELIFDAPDQDRLAEVLYDGAGRYPFSGPGQPGVSISVGSRGCNEVHGSFQIERLEETDGQISAFTAAFEQYCDDNTSPIKGKVRIPGG</sequence>
<name>A0A6N7LK12_SINTE</name>
<dbReference type="AlphaFoldDB" id="A0A6N7LK12"/>
<dbReference type="Proteomes" id="UP000439983">
    <property type="component" value="Unassembled WGS sequence"/>
</dbReference>
<organism evidence="3 4">
    <name type="scientific">Sinorhizobium terangae</name>
    <dbReference type="NCBI Taxonomy" id="110322"/>
    <lineage>
        <taxon>Bacteria</taxon>
        <taxon>Pseudomonadati</taxon>
        <taxon>Pseudomonadota</taxon>
        <taxon>Alphaproteobacteria</taxon>
        <taxon>Hyphomicrobiales</taxon>
        <taxon>Rhizobiaceae</taxon>
        <taxon>Sinorhizobium/Ensifer group</taxon>
        <taxon>Sinorhizobium</taxon>
    </lineage>
</organism>
<dbReference type="InterPro" id="IPR011600">
    <property type="entry name" value="Pept_C14_caspase"/>
</dbReference>
<dbReference type="RefSeq" id="WP_153442025.1">
    <property type="nucleotide sequence ID" value="NZ_JACIGA010000022.1"/>
</dbReference>
<evidence type="ECO:0000313" key="3">
    <source>
        <dbReference type="EMBL" id="MQX18201.1"/>
    </source>
</evidence>
<dbReference type="OrthoDB" id="274297at2"/>
<evidence type="ECO:0000313" key="4">
    <source>
        <dbReference type="Proteomes" id="UP000439983"/>
    </source>
</evidence>
<keyword evidence="4" id="KW-1185">Reference proteome</keyword>
<feature type="chain" id="PRO_5027104780" description="Peptidase C14 caspase domain-containing protein" evidence="1">
    <location>
        <begin position="27"/>
        <end position="474"/>
    </location>
</feature>
<comment type="caution">
    <text evidence="3">The sequence shown here is derived from an EMBL/GenBank/DDBJ whole genome shotgun (WGS) entry which is preliminary data.</text>
</comment>
<dbReference type="EMBL" id="WITC01000117">
    <property type="protein sequence ID" value="MQX18201.1"/>
    <property type="molecule type" value="Genomic_DNA"/>
</dbReference>
<evidence type="ECO:0000256" key="1">
    <source>
        <dbReference type="SAM" id="SignalP"/>
    </source>
</evidence>